<name>A0A4R3R9T3_9HYPH</name>
<proteinExistence type="predicted"/>
<protein>
    <submittedName>
        <fullName evidence="1">Uncharacterized protein</fullName>
    </submittedName>
</protein>
<sequence>MVIRCAHRDRRGYLDAGASGQEDGDGYEARAVHTGFLQQDVDLAEHIAGLDLNVRLSTFCDLAGKIDETHLADGLARTRTI</sequence>
<keyword evidence="2" id="KW-1185">Reference proteome</keyword>
<dbReference type="EMBL" id="SMBJ01000001">
    <property type="protein sequence ID" value="TCU30937.1"/>
    <property type="molecule type" value="Genomic_DNA"/>
</dbReference>
<evidence type="ECO:0000313" key="1">
    <source>
        <dbReference type="EMBL" id="TCU30937.1"/>
    </source>
</evidence>
<organism evidence="1 2">
    <name type="scientific">Rhizobium azibense</name>
    <dbReference type="NCBI Taxonomy" id="1136135"/>
    <lineage>
        <taxon>Bacteria</taxon>
        <taxon>Pseudomonadati</taxon>
        <taxon>Pseudomonadota</taxon>
        <taxon>Alphaproteobacteria</taxon>
        <taxon>Hyphomicrobiales</taxon>
        <taxon>Rhizobiaceae</taxon>
        <taxon>Rhizobium/Agrobacterium group</taxon>
        <taxon>Rhizobium</taxon>
    </lineage>
</organism>
<evidence type="ECO:0000313" key="2">
    <source>
        <dbReference type="Proteomes" id="UP000295547"/>
    </source>
</evidence>
<comment type="caution">
    <text evidence="1">The sequence shown here is derived from an EMBL/GenBank/DDBJ whole genome shotgun (WGS) entry which is preliminary data.</text>
</comment>
<gene>
    <name evidence="1" type="ORF">EV130_101512</name>
</gene>
<dbReference type="Proteomes" id="UP000295547">
    <property type="component" value="Unassembled WGS sequence"/>
</dbReference>
<accession>A0A4R3R9T3</accession>
<dbReference type="AlphaFoldDB" id="A0A4R3R9T3"/>
<reference evidence="1 2" key="1">
    <citation type="submission" date="2019-03" db="EMBL/GenBank/DDBJ databases">
        <title>Genomic Encyclopedia of Type Strains, Phase IV (KMG-V): Genome sequencing to study the core and pangenomes of soil and plant-associated prokaryotes.</title>
        <authorList>
            <person name="Whitman W."/>
        </authorList>
    </citation>
    <scope>NUCLEOTIDE SEQUENCE [LARGE SCALE GENOMIC DNA]</scope>
    <source>
        <strain evidence="1 2">Gr42</strain>
    </source>
</reference>